<evidence type="ECO:0000256" key="3">
    <source>
        <dbReference type="RuleBase" id="RU361235"/>
    </source>
</evidence>
<evidence type="ECO:0000256" key="1">
    <source>
        <dbReference type="ARBA" id="ARBA00005964"/>
    </source>
</evidence>
<evidence type="ECO:0000313" key="6">
    <source>
        <dbReference type="Proteomes" id="UP001160499"/>
    </source>
</evidence>
<keyword evidence="6" id="KW-1185">Reference proteome</keyword>
<dbReference type="GO" id="GO:0016787">
    <property type="term" value="F:hydrolase activity"/>
    <property type="evidence" value="ECO:0007669"/>
    <property type="project" value="UniProtKB-KW"/>
</dbReference>
<proteinExistence type="inferred from homology"/>
<accession>A0ABT6LRX7</accession>
<feature type="signal peptide" evidence="3">
    <location>
        <begin position="1"/>
        <end position="31"/>
    </location>
</feature>
<gene>
    <name evidence="5" type="ORF">M2283_006418</name>
</gene>
<dbReference type="PANTHER" id="PTHR11559">
    <property type="entry name" value="CARBOXYLESTERASE"/>
    <property type="match status" value="1"/>
</dbReference>
<dbReference type="PROSITE" id="PS00122">
    <property type="entry name" value="CARBOXYLESTERASE_B_1"/>
    <property type="match status" value="1"/>
</dbReference>
<evidence type="ECO:0000259" key="4">
    <source>
        <dbReference type="Pfam" id="PF00135"/>
    </source>
</evidence>
<dbReference type="EC" id="3.1.1.-" evidence="3"/>
<dbReference type="EMBL" id="JARXVH010000011">
    <property type="protein sequence ID" value="MDH6219084.1"/>
    <property type="molecule type" value="Genomic_DNA"/>
</dbReference>
<keyword evidence="3" id="KW-0732">Signal</keyword>
<evidence type="ECO:0000313" key="5">
    <source>
        <dbReference type="EMBL" id="MDH6219084.1"/>
    </source>
</evidence>
<dbReference type="Pfam" id="PF00135">
    <property type="entry name" value="COesterase"/>
    <property type="match status" value="1"/>
</dbReference>
<dbReference type="RefSeq" id="WP_280879917.1">
    <property type="nucleotide sequence ID" value="NZ_JARXVH010000011.1"/>
</dbReference>
<dbReference type="SUPFAM" id="SSF53474">
    <property type="entry name" value="alpha/beta-Hydrolases"/>
    <property type="match status" value="1"/>
</dbReference>
<sequence length="553" mass="58478">MRAITVLRGRTRAVLTTVSLLGLGIAAPVAAHSTQTGTHERPVSTTVQTTAGKVRGAQRTGYDEWLGIPYAADAAGVNRWKPPQPVTPWSGVRDAGAFSDRCAQNSGWDPGYEKTITTEDCLALNVYVPDGARARTPVLVWIHGGGFTGGAGQDTNPRKFVEQTGAIVVTVNYRVGVLGTLNLPQLQAESKDGPGNYGLLDQQAALRWVHGNISRFGGDPKNVTVAGQSAGAGSVCDHLASPTAKGLFARAGILSGGCSLQSAASGQAQSEAFVKAVGCAGTSDVLACLRGKSATDLLTAQKQAGVAPSLGGSAFPVNPGTAVRTGAFNRVPVMLGQTNSERGLFTFQNYDYLGTPMTAAQYEAAVRSAYGANADKVLAEYPLGAYPTPGQAWTAVQNGSTSYTRQQLIATLSKWVPTYAYEFAESDTPHFTSIFLLQQKSETARNFPFGGAIHVDDLGYLWDYLGQTLPYDDDQLELSHQMITYWGRFAASGDPNGARTPAWPKYRAKTGELMSLVACDTAPASDRPPAACSKVSRDFGKEHNLGFWAGLPS</sequence>
<dbReference type="Gene3D" id="3.40.50.1820">
    <property type="entry name" value="alpha/beta hydrolase"/>
    <property type="match status" value="1"/>
</dbReference>
<keyword evidence="2 3" id="KW-0378">Hydrolase</keyword>
<dbReference type="InterPro" id="IPR050309">
    <property type="entry name" value="Type-B_Carboxylest/Lipase"/>
</dbReference>
<protein>
    <recommendedName>
        <fullName evidence="3">Carboxylic ester hydrolase</fullName>
        <ecNumber evidence="3">3.1.1.-</ecNumber>
    </recommendedName>
</protein>
<dbReference type="InterPro" id="IPR029058">
    <property type="entry name" value="AB_hydrolase_fold"/>
</dbReference>
<reference evidence="5 6" key="1">
    <citation type="submission" date="2023-04" db="EMBL/GenBank/DDBJ databases">
        <title>Forest soil microbial communities from Buena Vista Peninsula, Colon Province, Panama.</title>
        <authorList>
            <person name="Bouskill N."/>
        </authorList>
    </citation>
    <scope>NUCLEOTIDE SEQUENCE [LARGE SCALE GENOMIC DNA]</scope>
    <source>
        <strain evidence="5 6">GGS1</strain>
    </source>
</reference>
<name>A0ABT6LRX7_9ACTN</name>
<dbReference type="Proteomes" id="UP001160499">
    <property type="component" value="Unassembled WGS sequence"/>
</dbReference>
<comment type="caution">
    <text evidence="5">The sequence shown here is derived from an EMBL/GenBank/DDBJ whole genome shotgun (WGS) entry which is preliminary data.</text>
</comment>
<dbReference type="InterPro" id="IPR019826">
    <property type="entry name" value="Carboxylesterase_B_AS"/>
</dbReference>
<comment type="similarity">
    <text evidence="1 3">Belongs to the type-B carboxylesterase/lipase family.</text>
</comment>
<dbReference type="InterPro" id="IPR002018">
    <property type="entry name" value="CarbesteraseB"/>
</dbReference>
<organism evidence="5 6">
    <name type="scientific">Streptomyces pseudovenezuelae</name>
    <dbReference type="NCBI Taxonomy" id="67350"/>
    <lineage>
        <taxon>Bacteria</taxon>
        <taxon>Bacillati</taxon>
        <taxon>Actinomycetota</taxon>
        <taxon>Actinomycetes</taxon>
        <taxon>Kitasatosporales</taxon>
        <taxon>Streptomycetaceae</taxon>
        <taxon>Streptomyces</taxon>
        <taxon>Streptomyces aurantiacus group</taxon>
    </lineage>
</organism>
<feature type="domain" description="Carboxylesterase type B" evidence="4">
    <location>
        <begin position="44"/>
        <end position="516"/>
    </location>
</feature>
<evidence type="ECO:0000256" key="2">
    <source>
        <dbReference type="ARBA" id="ARBA00022801"/>
    </source>
</evidence>
<feature type="chain" id="PRO_5045007842" description="Carboxylic ester hydrolase" evidence="3">
    <location>
        <begin position="32"/>
        <end position="553"/>
    </location>
</feature>